<reference evidence="2" key="1">
    <citation type="journal article" date="2018" name="PLoS Negl. Trop. Dis.">
        <title>An insight into the salivary gland and fat body transcriptome of Panstrongylus lignarius (Hemiptera: Heteroptera), the main vector of Chagas disease in Peru.</title>
        <authorList>
            <person name="Nevoa J.C."/>
            <person name="Mendes M.T."/>
            <person name="da Silva M.V."/>
            <person name="Soares S.C."/>
            <person name="Oliveira C.J.F."/>
            <person name="Ribeiro J.M.C."/>
        </authorList>
    </citation>
    <scope>NUCLEOTIDE SEQUENCE</scope>
</reference>
<dbReference type="PROSITE" id="PS51257">
    <property type="entry name" value="PROKAR_LIPOPROTEIN"/>
    <property type="match status" value="1"/>
</dbReference>
<dbReference type="EMBL" id="GFTR01000753">
    <property type="protein sequence ID" value="JAW15673.1"/>
    <property type="molecule type" value="Transcribed_RNA"/>
</dbReference>
<evidence type="ECO:0000313" key="2">
    <source>
        <dbReference type="EMBL" id="JAW15673.1"/>
    </source>
</evidence>
<sequence length="78" mass="8877">MFVFKMYLIHTFSCLPVAYSCEQKKASGILYHPNFVNLLLWGCEDPPKKATDSHYVVSCRLAYDLSGGFCGNRHIKES</sequence>
<keyword evidence="1" id="KW-0732">Signal</keyword>
<feature type="signal peptide" evidence="1">
    <location>
        <begin position="1"/>
        <end position="20"/>
    </location>
</feature>
<dbReference type="AlphaFoldDB" id="A0A224Y4P8"/>
<proteinExistence type="predicted"/>
<evidence type="ECO:0000256" key="1">
    <source>
        <dbReference type="SAM" id="SignalP"/>
    </source>
</evidence>
<feature type="chain" id="PRO_5011968303" evidence="1">
    <location>
        <begin position="21"/>
        <end position="78"/>
    </location>
</feature>
<name>A0A224Y4P8_9HEMI</name>
<protein>
    <submittedName>
        <fullName evidence="2">Putative secreted protein</fullName>
    </submittedName>
</protein>
<accession>A0A224Y4P8</accession>
<organism evidence="2">
    <name type="scientific">Panstrongylus lignarius</name>
    <dbReference type="NCBI Taxonomy" id="156445"/>
    <lineage>
        <taxon>Eukaryota</taxon>
        <taxon>Metazoa</taxon>
        <taxon>Ecdysozoa</taxon>
        <taxon>Arthropoda</taxon>
        <taxon>Hexapoda</taxon>
        <taxon>Insecta</taxon>
        <taxon>Pterygota</taxon>
        <taxon>Neoptera</taxon>
        <taxon>Paraneoptera</taxon>
        <taxon>Hemiptera</taxon>
        <taxon>Heteroptera</taxon>
        <taxon>Panheteroptera</taxon>
        <taxon>Cimicomorpha</taxon>
        <taxon>Reduviidae</taxon>
        <taxon>Triatominae</taxon>
        <taxon>Panstrongylus</taxon>
    </lineage>
</organism>